<dbReference type="Pfam" id="PF00672">
    <property type="entry name" value="HAMP"/>
    <property type="match status" value="1"/>
</dbReference>
<keyword evidence="11 17" id="KW-1133">Transmembrane helix</keyword>
<dbReference type="InterPro" id="IPR003661">
    <property type="entry name" value="HisK_dim/P_dom"/>
</dbReference>
<feature type="transmembrane region" description="Helical" evidence="17">
    <location>
        <begin position="6"/>
        <end position="28"/>
    </location>
</feature>
<dbReference type="GO" id="GO:0005886">
    <property type="term" value="C:plasma membrane"/>
    <property type="evidence" value="ECO:0007669"/>
    <property type="project" value="UniProtKB-SubCell"/>
</dbReference>
<dbReference type="PANTHER" id="PTHR45528">
    <property type="entry name" value="SENSOR HISTIDINE KINASE CPXA"/>
    <property type="match status" value="1"/>
</dbReference>
<dbReference type="AlphaFoldDB" id="A0A1B2DDP9"/>
<feature type="transmembrane region" description="Helical" evidence="17">
    <location>
        <begin position="165"/>
        <end position="187"/>
    </location>
</feature>
<evidence type="ECO:0000256" key="12">
    <source>
        <dbReference type="ARBA" id="ARBA00023012"/>
    </source>
</evidence>
<comment type="catalytic activity">
    <reaction evidence="1">
        <text>ATP + protein L-histidine = ADP + protein N-phospho-L-histidine.</text>
        <dbReference type="EC" id="2.7.13.3"/>
    </reaction>
</comment>
<evidence type="ECO:0000256" key="13">
    <source>
        <dbReference type="ARBA" id="ARBA00023026"/>
    </source>
</evidence>
<dbReference type="SMART" id="SM00304">
    <property type="entry name" value="HAMP"/>
    <property type="match status" value="1"/>
</dbReference>
<dbReference type="SUPFAM" id="SSF55874">
    <property type="entry name" value="ATPase domain of HSP90 chaperone/DNA topoisomerase II/histidine kinase"/>
    <property type="match status" value="1"/>
</dbReference>
<dbReference type="InterPro" id="IPR050398">
    <property type="entry name" value="HssS/ArlS-like"/>
</dbReference>
<organism evidence="20">
    <name type="scientific">Paenibacillus sp. BIHB 4019</name>
    <dbReference type="NCBI Taxonomy" id="1870819"/>
    <lineage>
        <taxon>Bacteria</taxon>
        <taxon>Bacillati</taxon>
        <taxon>Bacillota</taxon>
        <taxon>Bacilli</taxon>
        <taxon>Bacillales</taxon>
        <taxon>Paenibacillaceae</taxon>
        <taxon>Paenibacillus</taxon>
    </lineage>
</organism>
<keyword evidence="6" id="KW-0808">Transferase</keyword>
<sequence length="483" mass="53469">MIRSLYVRVTWTFLVIVVISMGIAYWMADQIFTRDLSGQFPAQLDRSIVRIEQLYAASSPKSLSIFIKQVADMQNLAIVAVGRGGEIIEAGKTSAEITQLLTPAIIENVFSGQLQMLTSEEEGETSRPSSPPALGRKAVLGESDWAFFVRPDRVPEIRSFQRNTYTILITLLVVGCILIPIAARYLVKPLKMMTEATKRIATGDFTVQLPVQRRDELGNLADSINRMTVGLSQLETMRQDFVSNVSHEIQSPLTSIGGFAEVLRSEQLTDEERDRYVGIIKQESSRLSRLSENLLKLASLDSKQHPFEPRAIRLDRQLRDVVLSCEPQWMAKRLTVELLMEETVIVADEDQLSQVWNNLLANSMKFTPDNGHIRITLSEENGCAIVRIADNGSGISPADQERVFERFYKADTARDRMKGGSGLGLSIVKKIVDIHEGLIEIESSVLASVGKGTPSGTTIRVMLPLHSALLQTAPAASGENDVG</sequence>
<dbReference type="PROSITE" id="PS50109">
    <property type="entry name" value="HIS_KIN"/>
    <property type="match status" value="1"/>
</dbReference>
<dbReference type="Gene3D" id="6.10.340.10">
    <property type="match status" value="1"/>
</dbReference>
<comment type="function">
    <text evidence="15">Member of the two-component regulatory system HssS/HssR involved in intracellular heme homeostasis and tempering of staphylococcal virulence. HssS functions as a heme sensor histidine kinase which is autophosphorylated at a histidine residue and transfers its phosphate group to an aspartate residue of HssR. HssR/HssS activates the expression of hrtAB, an efflux pump, in response to extracellular heme, hemin, hemoglobin or blood.</text>
</comment>
<evidence type="ECO:0000256" key="4">
    <source>
        <dbReference type="ARBA" id="ARBA00022475"/>
    </source>
</evidence>
<dbReference type="PANTHER" id="PTHR45528:SF11">
    <property type="entry name" value="HISTIDINE KINASE"/>
    <property type="match status" value="1"/>
</dbReference>
<gene>
    <name evidence="20" type="ORF">BBD42_04565</name>
</gene>
<dbReference type="CDD" id="cd00082">
    <property type="entry name" value="HisKA"/>
    <property type="match status" value="1"/>
</dbReference>
<keyword evidence="12" id="KW-0902">Two-component regulatory system</keyword>
<keyword evidence="5" id="KW-0597">Phosphoprotein</keyword>
<evidence type="ECO:0000256" key="14">
    <source>
        <dbReference type="ARBA" id="ARBA00023136"/>
    </source>
</evidence>
<keyword evidence="14 17" id="KW-0472">Membrane</keyword>
<feature type="domain" description="Histidine kinase" evidence="18">
    <location>
        <begin position="244"/>
        <end position="467"/>
    </location>
</feature>
<dbReference type="FunFam" id="3.30.565.10:FF:000006">
    <property type="entry name" value="Sensor histidine kinase WalK"/>
    <property type="match status" value="1"/>
</dbReference>
<keyword evidence="4" id="KW-1003">Cell membrane</keyword>
<proteinExistence type="predicted"/>
<evidence type="ECO:0000256" key="15">
    <source>
        <dbReference type="ARBA" id="ARBA00037219"/>
    </source>
</evidence>
<comment type="subcellular location">
    <subcellularLocation>
        <location evidence="2">Cell membrane</location>
        <topology evidence="2">Multi-pass membrane protein</topology>
    </subcellularLocation>
</comment>
<evidence type="ECO:0000259" key="19">
    <source>
        <dbReference type="PROSITE" id="PS50885"/>
    </source>
</evidence>
<dbReference type="InterPro" id="IPR003660">
    <property type="entry name" value="HAMP_dom"/>
</dbReference>
<evidence type="ECO:0000256" key="16">
    <source>
        <dbReference type="ARBA" id="ARBA00040841"/>
    </source>
</evidence>
<dbReference type="Pfam" id="PF00512">
    <property type="entry name" value="HisKA"/>
    <property type="match status" value="1"/>
</dbReference>
<dbReference type="GO" id="GO:0000155">
    <property type="term" value="F:phosphorelay sensor kinase activity"/>
    <property type="evidence" value="ECO:0007669"/>
    <property type="project" value="InterPro"/>
</dbReference>
<dbReference type="InterPro" id="IPR004358">
    <property type="entry name" value="Sig_transdc_His_kin-like_C"/>
</dbReference>
<dbReference type="SUPFAM" id="SSF158472">
    <property type="entry name" value="HAMP domain-like"/>
    <property type="match status" value="1"/>
</dbReference>
<evidence type="ECO:0000313" key="20">
    <source>
        <dbReference type="EMBL" id="ANY65820.1"/>
    </source>
</evidence>
<dbReference type="GO" id="GO:0005524">
    <property type="term" value="F:ATP binding"/>
    <property type="evidence" value="ECO:0007669"/>
    <property type="project" value="UniProtKB-KW"/>
</dbReference>
<dbReference type="FunFam" id="1.10.287.130:FF:000001">
    <property type="entry name" value="Two-component sensor histidine kinase"/>
    <property type="match status" value="1"/>
</dbReference>
<keyword evidence="7 17" id="KW-0812">Transmembrane</keyword>
<protein>
    <recommendedName>
        <fullName evidence="16">Heme sensor protein HssS</fullName>
        <ecNumber evidence="3">2.7.13.3</ecNumber>
    </recommendedName>
</protein>
<dbReference type="Gene3D" id="1.10.287.130">
    <property type="match status" value="1"/>
</dbReference>
<evidence type="ECO:0000259" key="18">
    <source>
        <dbReference type="PROSITE" id="PS50109"/>
    </source>
</evidence>
<dbReference type="CDD" id="cd00075">
    <property type="entry name" value="HATPase"/>
    <property type="match status" value="1"/>
</dbReference>
<accession>A0A1B2DDP9</accession>
<dbReference type="RefSeq" id="WP_099517192.1">
    <property type="nucleotide sequence ID" value="NZ_CP016808.1"/>
</dbReference>
<evidence type="ECO:0000256" key="5">
    <source>
        <dbReference type="ARBA" id="ARBA00022553"/>
    </source>
</evidence>
<evidence type="ECO:0000256" key="8">
    <source>
        <dbReference type="ARBA" id="ARBA00022741"/>
    </source>
</evidence>
<keyword evidence="8" id="KW-0547">Nucleotide-binding</keyword>
<dbReference type="Gene3D" id="3.30.565.10">
    <property type="entry name" value="Histidine kinase-like ATPase, C-terminal domain"/>
    <property type="match status" value="1"/>
</dbReference>
<evidence type="ECO:0000256" key="1">
    <source>
        <dbReference type="ARBA" id="ARBA00000085"/>
    </source>
</evidence>
<evidence type="ECO:0000256" key="6">
    <source>
        <dbReference type="ARBA" id="ARBA00022679"/>
    </source>
</evidence>
<dbReference type="SMART" id="SM00387">
    <property type="entry name" value="HATPase_c"/>
    <property type="match status" value="1"/>
</dbReference>
<evidence type="ECO:0000256" key="2">
    <source>
        <dbReference type="ARBA" id="ARBA00004651"/>
    </source>
</evidence>
<keyword evidence="9 20" id="KW-0418">Kinase</keyword>
<dbReference type="InterPro" id="IPR036890">
    <property type="entry name" value="HATPase_C_sf"/>
</dbReference>
<dbReference type="SUPFAM" id="SSF47384">
    <property type="entry name" value="Homodimeric domain of signal transducing histidine kinase"/>
    <property type="match status" value="1"/>
</dbReference>
<dbReference type="EMBL" id="CP016808">
    <property type="protein sequence ID" value="ANY65820.1"/>
    <property type="molecule type" value="Genomic_DNA"/>
</dbReference>
<evidence type="ECO:0000256" key="9">
    <source>
        <dbReference type="ARBA" id="ARBA00022777"/>
    </source>
</evidence>
<dbReference type="PRINTS" id="PR00344">
    <property type="entry name" value="BCTRLSENSOR"/>
</dbReference>
<dbReference type="Pfam" id="PF02518">
    <property type="entry name" value="HATPase_c"/>
    <property type="match status" value="1"/>
</dbReference>
<evidence type="ECO:0000256" key="7">
    <source>
        <dbReference type="ARBA" id="ARBA00022692"/>
    </source>
</evidence>
<keyword evidence="10" id="KW-0067">ATP-binding</keyword>
<dbReference type="PROSITE" id="PS50885">
    <property type="entry name" value="HAMP"/>
    <property type="match status" value="1"/>
</dbReference>
<name>A0A1B2DDP9_9BACL</name>
<reference evidence="20" key="1">
    <citation type="submission" date="2016-08" db="EMBL/GenBank/DDBJ databases">
        <title>Complete Genome Seqeunce of Paenibacillus sp. BIHB 4019 from tea rhizoplane.</title>
        <authorList>
            <person name="Thakur R."/>
            <person name="Swarnkar M.K."/>
            <person name="Gulati A."/>
        </authorList>
    </citation>
    <scope>NUCLEOTIDE SEQUENCE [LARGE SCALE GENOMIC DNA]</scope>
    <source>
        <strain evidence="20">BIHB4019</strain>
    </source>
</reference>
<dbReference type="SMART" id="SM00388">
    <property type="entry name" value="HisKA"/>
    <property type="match status" value="1"/>
</dbReference>
<evidence type="ECO:0000256" key="11">
    <source>
        <dbReference type="ARBA" id="ARBA00022989"/>
    </source>
</evidence>
<dbReference type="CDD" id="cd06225">
    <property type="entry name" value="HAMP"/>
    <property type="match status" value="1"/>
</dbReference>
<evidence type="ECO:0000256" key="10">
    <source>
        <dbReference type="ARBA" id="ARBA00022840"/>
    </source>
</evidence>
<evidence type="ECO:0000256" key="17">
    <source>
        <dbReference type="SAM" id="Phobius"/>
    </source>
</evidence>
<feature type="domain" description="HAMP" evidence="19">
    <location>
        <begin position="184"/>
        <end position="236"/>
    </location>
</feature>
<dbReference type="InterPro" id="IPR003594">
    <property type="entry name" value="HATPase_dom"/>
</dbReference>
<evidence type="ECO:0000256" key="3">
    <source>
        <dbReference type="ARBA" id="ARBA00012438"/>
    </source>
</evidence>
<dbReference type="EC" id="2.7.13.3" evidence="3"/>
<dbReference type="InterPro" id="IPR036097">
    <property type="entry name" value="HisK_dim/P_sf"/>
</dbReference>
<dbReference type="InterPro" id="IPR005467">
    <property type="entry name" value="His_kinase_dom"/>
</dbReference>
<keyword evidence="13" id="KW-0843">Virulence</keyword>